<proteinExistence type="predicted"/>
<keyword evidence="2" id="KW-1185">Reference proteome</keyword>
<sequence>MPSLTFFTRLVVPAEHEDAVAHTTSTLTTSGEVFASIEPLAGLAAVCTASIELLLRAQSVQPHSPVLVSVCDELVKLNSVMHEVHDHVRSRIQCASCASEREALLLSLARSEELHECIEQLRRDIIGLCSLPTLQLYIPYAQWLWRVGKTERALEPVRDGIKEAMERFQQSTELILEHPSGGLALSEDTVAPAHSGRGQSGMESIDEDTFRLIAYEVRNTKGDLLSLSSVSRRLRGLAMPMLFAHCSTDYYGNRGVPPLTIRHFVRHLTYKGLCGSHRPSFGIELPYLPALSCITFDGDDYGSGVPWPVLERCLRIPQLRSVSWGLGAGFAAMDPYPAHVIADMPVVLTSLHFERPLRMWRTLVFEPDRYGLSVIPPEKEIATESLCMIPLVLRTHETIESLWLVMESASIERMAEMEWPNLREFVLSGEYPRPITSSPFVDLLRRTPRLTTFSASIALPIHMDRLPILGRSPPPWIERLEFRSLTLSYPDPGDAIFCANMSALTHLSLRDSPRYYYHLAIDKVSKRYNAPILTSSECLRILKRMSLPALESLALSYIADEEDQDLLHYVIDTFSQLHTLELHRYRKDRQEVVQHATIARVLSRGEMLRYVFLNLDFHDDHGPPGKGNWEEPISVFDPVHEDRGFELVAIMERCPRLQYVALLRHYELLSQWVEYHPSRCAQSRYVFAETDSINPYFEN</sequence>
<dbReference type="Gene3D" id="3.80.10.10">
    <property type="entry name" value="Ribonuclease Inhibitor"/>
    <property type="match status" value="1"/>
</dbReference>
<dbReference type="AlphaFoldDB" id="A0A5C3NZZ0"/>
<organism evidence="1 2">
    <name type="scientific">Polyporus arcularius HHB13444</name>
    <dbReference type="NCBI Taxonomy" id="1314778"/>
    <lineage>
        <taxon>Eukaryota</taxon>
        <taxon>Fungi</taxon>
        <taxon>Dikarya</taxon>
        <taxon>Basidiomycota</taxon>
        <taxon>Agaricomycotina</taxon>
        <taxon>Agaricomycetes</taxon>
        <taxon>Polyporales</taxon>
        <taxon>Polyporaceae</taxon>
        <taxon>Polyporus</taxon>
    </lineage>
</organism>
<evidence type="ECO:0000313" key="1">
    <source>
        <dbReference type="EMBL" id="TFK82592.1"/>
    </source>
</evidence>
<dbReference type="EMBL" id="ML211469">
    <property type="protein sequence ID" value="TFK82592.1"/>
    <property type="molecule type" value="Genomic_DNA"/>
</dbReference>
<dbReference type="InParanoid" id="A0A5C3NZZ0"/>
<gene>
    <name evidence="1" type="ORF">K466DRAFT_603551</name>
</gene>
<name>A0A5C3NZZ0_9APHY</name>
<reference evidence="1 2" key="1">
    <citation type="journal article" date="2019" name="Nat. Ecol. Evol.">
        <title>Megaphylogeny resolves global patterns of mushroom evolution.</title>
        <authorList>
            <person name="Varga T."/>
            <person name="Krizsan K."/>
            <person name="Foldi C."/>
            <person name="Dima B."/>
            <person name="Sanchez-Garcia M."/>
            <person name="Sanchez-Ramirez S."/>
            <person name="Szollosi G.J."/>
            <person name="Szarkandi J.G."/>
            <person name="Papp V."/>
            <person name="Albert L."/>
            <person name="Andreopoulos W."/>
            <person name="Angelini C."/>
            <person name="Antonin V."/>
            <person name="Barry K.W."/>
            <person name="Bougher N.L."/>
            <person name="Buchanan P."/>
            <person name="Buyck B."/>
            <person name="Bense V."/>
            <person name="Catcheside P."/>
            <person name="Chovatia M."/>
            <person name="Cooper J."/>
            <person name="Damon W."/>
            <person name="Desjardin D."/>
            <person name="Finy P."/>
            <person name="Geml J."/>
            <person name="Haridas S."/>
            <person name="Hughes K."/>
            <person name="Justo A."/>
            <person name="Karasinski D."/>
            <person name="Kautmanova I."/>
            <person name="Kiss B."/>
            <person name="Kocsube S."/>
            <person name="Kotiranta H."/>
            <person name="LaButti K.M."/>
            <person name="Lechner B.E."/>
            <person name="Liimatainen K."/>
            <person name="Lipzen A."/>
            <person name="Lukacs Z."/>
            <person name="Mihaltcheva S."/>
            <person name="Morgado L.N."/>
            <person name="Niskanen T."/>
            <person name="Noordeloos M.E."/>
            <person name="Ohm R.A."/>
            <person name="Ortiz-Santana B."/>
            <person name="Ovrebo C."/>
            <person name="Racz N."/>
            <person name="Riley R."/>
            <person name="Savchenko A."/>
            <person name="Shiryaev A."/>
            <person name="Soop K."/>
            <person name="Spirin V."/>
            <person name="Szebenyi C."/>
            <person name="Tomsovsky M."/>
            <person name="Tulloss R.E."/>
            <person name="Uehling J."/>
            <person name="Grigoriev I.V."/>
            <person name="Vagvolgyi C."/>
            <person name="Papp T."/>
            <person name="Martin F.M."/>
            <person name="Miettinen O."/>
            <person name="Hibbett D.S."/>
            <person name="Nagy L.G."/>
        </authorList>
    </citation>
    <scope>NUCLEOTIDE SEQUENCE [LARGE SCALE GENOMIC DNA]</scope>
    <source>
        <strain evidence="1 2">HHB13444</strain>
    </source>
</reference>
<evidence type="ECO:0000313" key="2">
    <source>
        <dbReference type="Proteomes" id="UP000308197"/>
    </source>
</evidence>
<protein>
    <submittedName>
        <fullName evidence="1">Uncharacterized protein</fullName>
    </submittedName>
</protein>
<dbReference type="InterPro" id="IPR032675">
    <property type="entry name" value="LRR_dom_sf"/>
</dbReference>
<accession>A0A5C3NZZ0</accession>
<dbReference type="Proteomes" id="UP000308197">
    <property type="component" value="Unassembled WGS sequence"/>
</dbReference>